<sequence length="365" mass="41874">MTKHTQNTYLMTPETPYKMGGRVGYDHQAFTSMHDQVSSFFGSEDSVVSSVADSLVPSVLDSLAPSVVDSLVLSVVDGLDFGQEFKLLPFVLTNKPLRPPPYEIRETFRRFVLYLEPSPNSWFYRSIEVFQNKVFDKYGPNQAQQYPPHCSLTGMMTIKRVRGPNAKWYFVDKLVSFLDRNIAELKDEMYSPALRGLYTGRRPSPSLVVGLALDAAYGELVRRMRARFHGKFTIEYRTMDRLNLAYNTLNPMPSPLLRQLHRLAEETIAVEELLEDQLEWDLVLHEVMIDSSTIAVKHQFAEMKRWRVVEKGTGWGPHNQLRMGARVFIHRLRNLTVKREKGEEENAQKIPKDNNISTVSTAPNC</sequence>
<comment type="caution">
    <text evidence="2">The sequence shown here is derived from an EMBL/GenBank/DDBJ whole genome shotgun (WGS) entry which is preliminary data.</text>
</comment>
<dbReference type="EMBL" id="RBNJ01005833">
    <property type="protein sequence ID" value="RUS28972.1"/>
    <property type="molecule type" value="Genomic_DNA"/>
</dbReference>
<proteinExistence type="predicted"/>
<feature type="compositionally biased region" description="Polar residues" evidence="1">
    <location>
        <begin position="354"/>
        <end position="365"/>
    </location>
</feature>
<feature type="compositionally biased region" description="Basic and acidic residues" evidence="1">
    <location>
        <begin position="340"/>
        <end position="352"/>
    </location>
</feature>
<evidence type="ECO:0000313" key="3">
    <source>
        <dbReference type="Proteomes" id="UP000274822"/>
    </source>
</evidence>
<dbReference type="Proteomes" id="UP000274822">
    <property type="component" value="Unassembled WGS sequence"/>
</dbReference>
<keyword evidence="3" id="KW-1185">Reference proteome</keyword>
<name>A0A433QGN9_9FUNG</name>
<organism evidence="2 3">
    <name type="scientific">Jimgerdemannia flammicorona</name>
    <dbReference type="NCBI Taxonomy" id="994334"/>
    <lineage>
        <taxon>Eukaryota</taxon>
        <taxon>Fungi</taxon>
        <taxon>Fungi incertae sedis</taxon>
        <taxon>Mucoromycota</taxon>
        <taxon>Mucoromycotina</taxon>
        <taxon>Endogonomycetes</taxon>
        <taxon>Endogonales</taxon>
        <taxon>Endogonaceae</taxon>
        <taxon>Jimgerdemannia</taxon>
    </lineage>
</organism>
<gene>
    <name evidence="2" type="ORF">BC938DRAFT_481215</name>
</gene>
<evidence type="ECO:0000313" key="2">
    <source>
        <dbReference type="EMBL" id="RUS28972.1"/>
    </source>
</evidence>
<dbReference type="AlphaFoldDB" id="A0A433QGN9"/>
<feature type="region of interest" description="Disordered" evidence="1">
    <location>
        <begin position="340"/>
        <end position="365"/>
    </location>
</feature>
<protein>
    <submittedName>
        <fullName evidence="2">Uncharacterized protein</fullName>
    </submittedName>
</protein>
<accession>A0A433QGN9</accession>
<reference evidence="2 3" key="1">
    <citation type="journal article" date="2018" name="New Phytol.">
        <title>Phylogenomics of Endogonaceae and evolution of mycorrhizas within Mucoromycota.</title>
        <authorList>
            <person name="Chang Y."/>
            <person name="Desiro A."/>
            <person name="Na H."/>
            <person name="Sandor L."/>
            <person name="Lipzen A."/>
            <person name="Clum A."/>
            <person name="Barry K."/>
            <person name="Grigoriev I.V."/>
            <person name="Martin F.M."/>
            <person name="Stajich J.E."/>
            <person name="Smith M.E."/>
            <person name="Bonito G."/>
            <person name="Spatafora J.W."/>
        </authorList>
    </citation>
    <scope>NUCLEOTIDE SEQUENCE [LARGE SCALE GENOMIC DNA]</scope>
    <source>
        <strain evidence="2 3">AD002</strain>
    </source>
</reference>
<evidence type="ECO:0000256" key="1">
    <source>
        <dbReference type="SAM" id="MobiDB-lite"/>
    </source>
</evidence>